<keyword evidence="4" id="KW-0670">Pyruvate</keyword>
<gene>
    <name evidence="4" type="primary">ubiC</name>
    <name evidence="5" type="ORF">SAMN05660772_00324</name>
</gene>
<feature type="binding site" evidence="4">
    <location>
        <position position="156"/>
    </location>
    <ligand>
        <name>substrate</name>
    </ligand>
</feature>
<comment type="caution">
    <text evidence="4">Lacks conserved residue(s) required for the propagation of feature annotation.</text>
</comment>
<dbReference type="AlphaFoldDB" id="A0A1W1UEU4"/>
<comment type="subcellular location">
    <subcellularLocation>
        <location evidence="4">Cytoplasm</location>
    </subcellularLocation>
</comment>
<dbReference type="HAMAP" id="MF_01632">
    <property type="entry name" value="UbiC"/>
    <property type="match status" value="1"/>
</dbReference>
<evidence type="ECO:0000313" key="6">
    <source>
        <dbReference type="Proteomes" id="UP000192408"/>
    </source>
</evidence>
<evidence type="ECO:0000256" key="1">
    <source>
        <dbReference type="ARBA" id="ARBA00022490"/>
    </source>
</evidence>
<dbReference type="InterPro" id="IPR007440">
    <property type="entry name" value="Chorismate--pyruvate_lyase"/>
</dbReference>
<dbReference type="InterPro" id="IPR028978">
    <property type="entry name" value="Chorismate_lyase_/UTRA_dom_sf"/>
</dbReference>
<dbReference type="PANTHER" id="PTHR38683:SF1">
    <property type="entry name" value="CHORISMATE PYRUVATE-LYASE"/>
    <property type="match status" value="1"/>
</dbReference>
<dbReference type="Proteomes" id="UP000192408">
    <property type="component" value="Unassembled WGS sequence"/>
</dbReference>
<evidence type="ECO:0000313" key="5">
    <source>
        <dbReference type="EMBL" id="SMB79304.1"/>
    </source>
</evidence>
<protein>
    <recommendedName>
        <fullName evidence="4">Probable chorismate pyruvate-lyase</fullName>
        <shortName evidence="4">CL</shortName>
        <shortName evidence="4">CPL</shortName>
        <ecNumber evidence="4">4.1.3.40</ecNumber>
    </recommendedName>
</protein>
<comment type="similarity">
    <text evidence="4">Belongs to the UbiC family.</text>
</comment>
<comment type="catalytic activity">
    <reaction evidence="4">
        <text>chorismate = 4-hydroxybenzoate + pyruvate</text>
        <dbReference type="Rhea" id="RHEA:16505"/>
        <dbReference type="ChEBI" id="CHEBI:15361"/>
        <dbReference type="ChEBI" id="CHEBI:17879"/>
        <dbReference type="ChEBI" id="CHEBI:29748"/>
        <dbReference type="EC" id="4.1.3.40"/>
    </reaction>
</comment>
<evidence type="ECO:0000256" key="2">
    <source>
        <dbReference type="ARBA" id="ARBA00022688"/>
    </source>
</evidence>
<keyword evidence="6" id="KW-1185">Reference proteome</keyword>
<feature type="binding site" evidence="4">
    <location>
        <position position="79"/>
    </location>
    <ligand>
        <name>substrate</name>
    </ligand>
</feature>
<proteinExistence type="inferred from homology"/>
<dbReference type="GO" id="GO:0006744">
    <property type="term" value="P:ubiquinone biosynthetic process"/>
    <property type="evidence" value="ECO:0007669"/>
    <property type="project" value="UniProtKB-UniRule"/>
</dbReference>
<dbReference type="RefSeq" id="WP_084255674.1">
    <property type="nucleotide sequence ID" value="NZ_FWWV01000002.1"/>
</dbReference>
<sequence>MLDMVKKYRTLLQSAVWQQGATALSSPERDWLLGEQSLTAKLKQHCNLFQVELLQQGWQNELFGNESAVLSADETYWLREVFLYGDQQRWIFARTVIPAQLCQQFPQLLALGNKPLGEFLFEQKFARGKLEWSKMGDLAARRSVFTVQDSGLLVCELFLDDFGYLS</sequence>
<comment type="pathway">
    <text evidence="4">Cofactor biosynthesis; ubiquinone biosynthesis.</text>
</comment>
<organism evidence="5 6">
    <name type="scientific">Pasteurella testudinis DSM 23072</name>
    <dbReference type="NCBI Taxonomy" id="1122938"/>
    <lineage>
        <taxon>Bacteria</taxon>
        <taxon>Pseudomonadati</taxon>
        <taxon>Pseudomonadota</taxon>
        <taxon>Gammaproteobacteria</taxon>
        <taxon>Pasteurellales</taxon>
        <taxon>Pasteurellaceae</taxon>
        <taxon>Pasteurella</taxon>
    </lineage>
</organism>
<dbReference type="PANTHER" id="PTHR38683">
    <property type="entry name" value="CHORISMATE PYRUVATE-LYASE"/>
    <property type="match status" value="1"/>
</dbReference>
<dbReference type="GO" id="GO:0005829">
    <property type="term" value="C:cytosol"/>
    <property type="evidence" value="ECO:0007669"/>
    <property type="project" value="TreeGrafter"/>
</dbReference>
<keyword evidence="1 4" id="KW-0963">Cytoplasm</keyword>
<accession>A0A1W1UEU4</accession>
<dbReference type="GO" id="GO:0008813">
    <property type="term" value="F:chorismate lyase activity"/>
    <property type="evidence" value="ECO:0007669"/>
    <property type="project" value="UniProtKB-UniRule"/>
</dbReference>
<dbReference type="EC" id="4.1.3.40" evidence="4"/>
<dbReference type="SUPFAM" id="SSF64288">
    <property type="entry name" value="Chorismate lyase-like"/>
    <property type="match status" value="1"/>
</dbReference>
<dbReference type="Pfam" id="PF04345">
    <property type="entry name" value="Chor_lyase"/>
    <property type="match status" value="1"/>
</dbReference>
<dbReference type="STRING" id="1122938.SAMN05660772_00324"/>
<evidence type="ECO:0000256" key="4">
    <source>
        <dbReference type="HAMAP-Rule" id="MF_01632"/>
    </source>
</evidence>
<comment type="function">
    <text evidence="4">Removes the pyruvyl group from chorismate, with concomitant aromatization of the ring, to provide 4-hydroxybenzoate (4HB) for the ubiquinone pathway.</text>
</comment>
<dbReference type="GO" id="GO:0042866">
    <property type="term" value="P:pyruvate biosynthetic process"/>
    <property type="evidence" value="ECO:0007669"/>
    <property type="project" value="UniProtKB-UniRule"/>
</dbReference>
<feature type="binding site" evidence="4">
    <location>
        <position position="116"/>
    </location>
    <ligand>
        <name>substrate</name>
    </ligand>
</feature>
<keyword evidence="2 4" id="KW-0831">Ubiquinone biosynthesis</keyword>
<reference evidence="6" key="1">
    <citation type="submission" date="2017-04" db="EMBL/GenBank/DDBJ databases">
        <authorList>
            <person name="Varghese N."/>
            <person name="Submissions S."/>
        </authorList>
    </citation>
    <scope>NUCLEOTIDE SEQUENCE [LARGE SCALE GENOMIC DNA]</scope>
    <source>
        <strain evidence="6">DSM 23072</strain>
    </source>
</reference>
<name>A0A1W1UEU4_9PAST</name>
<keyword evidence="3 4" id="KW-0456">Lyase</keyword>
<evidence type="ECO:0000256" key="3">
    <source>
        <dbReference type="ARBA" id="ARBA00023239"/>
    </source>
</evidence>
<dbReference type="EMBL" id="FWWV01000002">
    <property type="protein sequence ID" value="SMB79304.1"/>
    <property type="molecule type" value="Genomic_DNA"/>
</dbReference>
<dbReference type="UniPathway" id="UPA00232"/>
<dbReference type="Gene3D" id="3.40.1410.10">
    <property type="entry name" value="Chorismate lyase-like"/>
    <property type="match status" value="1"/>
</dbReference>